<evidence type="ECO:0000313" key="2">
    <source>
        <dbReference type="EMBL" id="OGK17101.1"/>
    </source>
</evidence>
<proteinExistence type="predicted"/>
<accession>A0A1F7GDQ5</accession>
<dbReference type="InterPro" id="IPR011042">
    <property type="entry name" value="6-blade_b-propeller_TolB-like"/>
</dbReference>
<dbReference type="InterPro" id="IPR012938">
    <property type="entry name" value="Glc/Sorbosone_DH"/>
</dbReference>
<dbReference type="AlphaFoldDB" id="A0A1F7GDQ5"/>
<dbReference type="Gene3D" id="2.120.10.30">
    <property type="entry name" value="TolB, C-terminal domain"/>
    <property type="match status" value="1"/>
</dbReference>
<dbReference type="PANTHER" id="PTHR19328:SF13">
    <property type="entry name" value="HIPL1 PROTEIN"/>
    <property type="match status" value="1"/>
</dbReference>
<sequence>MNIKMKKYLLFLALVLFGAVIFAIRGLEKNKVETLSPRHTPIVNNLTQIEEPPVTIIAERLDTPWAIAFLPGGGMLVTERSGAVRRLDRDGKVDPNPVAVLDQVKEIGEGGLLGIALHPDFTANKFVYFYYTFNSELNNTLNRVVRMKFDNNNLSAEEIIVDNIPGNFNHNGGRIKFGPDSNLYITTGDAQDPSRSQDRNSLSGKILRVDESGKALSGNPFANAVFSYGHRNPQGIDWDSRGRLWSTEHGRSGIQSGLDELNLVESGKNYGWDIIQGDETRIGMEKPVAHSGGSITWAPAGAAFVGDSLFFAGLRGQALYEAVIQGDNATIKEHFQGEFGRIREVVKGPDGMLYLTTSNRDGRGNPGATDDRIIRINPKKL</sequence>
<dbReference type="Proteomes" id="UP000177208">
    <property type="component" value="Unassembled WGS sequence"/>
</dbReference>
<reference evidence="2 3" key="1">
    <citation type="journal article" date="2016" name="Nat. Commun.">
        <title>Thousands of microbial genomes shed light on interconnected biogeochemical processes in an aquifer system.</title>
        <authorList>
            <person name="Anantharaman K."/>
            <person name="Brown C.T."/>
            <person name="Hug L.A."/>
            <person name="Sharon I."/>
            <person name="Castelle C.J."/>
            <person name="Probst A.J."/>
            <person name="Thomas B.C."/>
            <person name="Singh A."/>
            <person name="Wilkins M.J."/>
            <person name="Karaoz U."/>
            <person name="Brodie E.L."/>
            <person name="Williams K.H."/>
            <person name="Hubbard S.S."/>
            <person name="Banfield J.F."/>
        </authorList>
    </citation>
    <scope>NUCLEOTIDE SEQUENCE [LARGE SCALE GENOMIC DNA]</scope>
</reference>
<protein>
    <recommendedName>
        <fullName evidence="1">Glucose/Sorbosone dehydrogenase domain-containing protein</fullName>
    </recommendedName>
</protein>
<dbReference type="InterPro" id="IPR011041">
    <property type="entry name" value="Quinoprot_gluc/sorb_DH_b-prop"/>
</dbReference>
<name>A0A1F7GDQ5_9BACT</name>
<dbReference type="EMBL" id="MFZG01000012">
    <property type="protein sequence ID" value="OGK17101.1"/>
    <property type="molecule type" value="Genomic_DNA"/>
</dbReference>
<dbReference type="SUPFAM" id="SSF50952">
    <property type="entry name" value="Soluble quinoprotein glucose dehydrogenase"/>
    <property type="match status" value="1"/>
</dbReference>
<dbReference type="PANTHER" id="PTHR19328">
    <property type="entry name" value="HEDGEHOG-INTERACTING PROTEIN"/>
    <property type="match status" value="1"/>
</dbReference>
<dbReference type="Pfam" id="PF07995">
    <property type="entry name" value="GSDH"/>
    <property type="match status" value="1"/>
</dbReference>
<gene>
    <name evidence="2" type="ORF">A2774_01945</name>
</gene>
<organism evidence="2 3">
    <name type="scientific">Candidatus Roizmanbacteria bacterium RIFCSPHIGHO2_01_FULL_39_12c</name>
    <dbReference type="NCBI Taxonomy" id="1802031"/>
    <lineage>
        <taxon>Bacteria</taxon>
        <taxon>Candidatus Roizmaniibacteriota</taxon>
    </lineage>
</organism>
<feature type="domain" description="Glucose/Sorbosone dehydrogenase" evidence="1">
    <location>
        <begin position="61"/>
        <end position="363"/>
    </location>
</feature>
<comment type="caution">
    <text evidence="2">The sequence shown here is derived from an EMBL/GenBank/DDBJ whole genome shotgun (WGS) entry which is preliminary data.</text>
</comment>
<evidence type="ECO:0000313" key="3">
    <source>
        <dbReference type="Proteomes" id="UP000177208"/>
    </source>
</evidence>
<evidence type="ECO:0000259" key="1">
    <source>
        <dbReference type="Pfam" id="PF07995"/>
    </source>
</evidence>